<comment type="caution">
    <text evidence="2">The sequence shown here is derived from an EMBL/GenBank/DDBJ whole genome shotgun (WGS) entry which is preliminary data.</text>
</comment>
<protein>
    <submittedName>
        <fullName evidence="2">Ketosteroid isomerase-like protein</fullName>
    </submittedName>
</protein>
<dbReference type="SUPFAM" id="SSF54427">
    <property type="entry name" value="NTF2-like"/>
    <property type="match status" value="1"/>
</dbReference>
<dbReference type="Gene3D" id="3.10.450.50">
    <property type="match status" value="1"/>
</dbReference>
<dbReference type="Pfam" id="PF12680">
    <property type="entry name" value="SnoaL_2"/>
    <property type="match status" value="1"/>
</dbReference>
<dbReference type="InterPro" id="IPR037401">
    <property type="entry name" value="SnoaL-like"/>
</dbReference>
<dbReference type="InterPro" id="IPR032710">
    <property type="entry name" value="NTF2-like_dom_sf"/>
</dbReference>
<proteinExistence type="predicted"/>
<gene>
    <name evidence="2" type="ORF">HNQ93_001009</name>
</gene>
<evidence type="ECO:0000259" key="1">
    <source>
        <dbReference type="Pfam" id="PF12680"/>
    </source>
</evidence>
<dbReference type="AlphaFoldDB" id="A0A7W9W9Y7"/>
<accession>A0A7W9W9Y7</accession>
<evidence type="ECO:0000313" key="3">
    <source>
        <dbReference type="Proteomes" id="UP000532746"/>
    </source>
</evidence>
<evidence type="ECO:0000313" key="2">
    <source>
        <dbReference type="EMBL" id="MBB6058179.1"/>
    </source>
</evidence>
<dbReference type="EMBL" id="JACHGG010000001">
    <property type="protein sequence ID" value="MBB6058179.1"/>
    <property type="molecule type" value="Genomic_DNA"/>
</dbReference>
<feature type="domain" description="SnoaL-like" evidence="1">
    <location>
        <begin position="9"/>
        <end position="123"/>
    </location>
</feature>
<sequence>MSEQLAVVTSYFELVQAFNTEPEAYAAVLHPEVEQTEYPNLIFKTVQRRSFTDIMDNLRAGRELLRDQHFEVEHTQINPDGSVVVEGLWYATTASDVGPLLRGQRVQGQLCLVFEFKDGKIYRQRRYPCYYLS</sequence>
<keyword evidence="3" id="KW-1185">Reference proteome</keyword>
<keyword evidence="2" id="KW-0413">Isomerase</keyword>
<name>A0A7W9W9Y7_9BACT</name>
<dbReference type="RefSeq" id="WP_183401667.1">
    <property type="nucleotide sequence ID" value="NZ_JACHGG010000001.1"/>
</dbReference>
<reference evidence="2 3" key="1">
    <citation type="submission" date="2020-08" db="EMBL/GenBank/DDBJ databases">
        <title>Genomic Encyclopedia of Type Strains, Phase IV (KMG-IV): sequencing the most valuable type-strain genomes for metagenomic binning, comparative biology and taxonomic classification.</title>
        <authorList>
            <person name="Goeker M."/>
        </authorList>
    </citation>
    <scope>NUCLEOTIDE SEQUENCE [LARGE SCALE GENOMIC DNA]</scope>
    <source>
        <strain evidence="2 3">DSM 26718</strain>
    </source>
</reference>
<dbReference type="GO" id="GO:0016853">
    <property type="term" value="F:isomerase activity"/>
    <property type="evidence" value="ECO:0007669"/>
    <property type="project" value="UniProtKB-KW"/>
</dbReference>
<dbReference type="Proteomes" id="UP000532746">
    <property type="component" value="Unassembled WGS sequence"/>
</dbReference>
<organism evidence="2 3">
    <name type="scientific">Hymenobacter luteus</name>
    <dbReference type="NCBI Taxonomy" id="1411122"/>
    <lineage>
        <taxon>Bacteria</taxon>
        <taxon>Pseudomonadati</taxon>
        <taxon>Bacteroidota</taxon>
        <taxon>Cytophagia</taxon>
        <taxon>Cytophagales</taxon>
        <taxon>Hymenobacteraceae</taxon>
        <taxon>Hymenobacter</taxon>
    </lineage>
</organism>